<protein>
    <submittedName>
        <fullName evidence="2">Uncharacterized protein</fullName>
    </submittedName>
</protein>
<dbReference type="Proteomes" id="UP000256585">
    <property type="component" value="Chromosome"/>
</dbReference>
<feature type="transmembrane region" description="Helical" evidence="1">
    <location>
        <begin position="208"/>
        <end position="229"/>
    </location>
</feature>
<dbReference type="KEGG" id="mphc:DMC14_000080"/>
<dbReference type="RefSeq" id="WP_116171968.1">
    <property type="nucleotide sequence ID" value="NZ_CP033058.2"/>
</dbReference>
<feature type="transmembrane region" description="Helical" evidence="1">
    <location>
        <begin position="133"/>
        <end position="151"/>
    </location>
</feature>
<feature type="transmembrane region" description="Helical" evidence="1">
    <location>
        <begin position="69"/>
        <end position="92"/>
    </location>
</feature>
<organism evidence="2 3">
    <name type="scientific">Metamycoplasma phocicerebrale</name>
    <dbReference type="NCBI Taxonomy" id="142649"/>
    <lineage>
        <taxon>Bacteria</taxon>
        <taxon>Bacillati</taxon>
        <taxon>Mycoplasmatota</taxon>
        <taxon>Mycoplasmoidales</taxon>
        <taxon>Metamycoplasmataceae</taxon>
        <taxon>Metamycoplasma</taxon>
    </lineage>
</organism>
<evidence type="ECO:0000313" key="2">
    <source>
        <dbReference type="EMBL" id="AZZ65214.1"/>
    </source>
</evidence>
<keyword evidence="1" id="KW-0812">Transmembrane</keyword>
<evidence type="ECO:0000256" key="1">
    <source>
        <dbReference type="SAM" id="Phobius"/>
    </source>
</evidence>
<name>A0A3Q9VBA7_9BACT</name>
<reference evidence="2" key="1">
    <citation type="submission" date="2019-03" db="EMBL/GenBank/DDBJ databases">
        <title>Draft Sequence and Annotation of the Mycoplasma phocicerebrale Strain 1049T Genome.</title>
        <authorList>
            <person name="Frasca S.Jr."/>
            <person name="Kutish G.F."/>
            <person name="Castellanos Gell J."/>
            <person name="Michaels D.L."/>
            <person name="Brown D.R."/>
        </authorList>
    </citation>
    <scope>NUCLEOTIDE SEQUENCE</scope>
    <source>
        <strain evidence="2">1049</strain>
    </source>
</reference>
<keyword evidence="1" id="KW-1133">Transmembrane helix</keyword>
<gene>
    <name evidence="2" type="ORF">DMC14_000080</name>
</gene>
<feature type="transmembrane region" description="Helical" evidence="1">
    <location>
        <begin position="31"/>
        <end position="57"/>
    </location>
</feature>
<dbReference type="EMBL" id="CP033058">
    <property type="protein sequence ID" value="AZZ65214.1"/>
    <property type="molecule type" value="Genomic_DNA"/>
</dbReference>
<accession>A0A3Q9VBA7</accession>
<feature type="transmembrane region" description="Helical" evidence="1">
    <location>
        <begin position="163"/>
        <end position="188"/>
    </location>
</feature>
<evidence type="ECO:0000313" key="3">
    <source>
        <dbReference type="Proteomes" id="UP000256585"/>
    </source>
</evidence>
<feature type="transmembrane region" description="Helical" evidence="1">
    <location>
        <begin position="241"/>
        <end position="265"/>
    </location>
</feature>
<sequence length="292" mass="34783">MLTKFSLLECIKILIGLNLSKKENKDIKIQLYLYFGILVEIFLCLILFLDALTYYFIKFNILKEINIVFFGIKLFLLTSFYLSATLIINNFLAKKIANLNSDSIKYLNFEGSYIIYCLLNKIKINKIISLNKVINNILFIFYFSFSFLPFLKLTEIELFKQLSWLAIFLILKIFLFDIIGSIFSYFNIFKKTDKLKINAELSNYINRLVLYIFIFFYIFLLLIIDYFWIFYNASGDWNSLILLYAAYCSIPLFYLINLITIIVVYRKEKSKLKYLLSFIPLFFFPLKSFKSF</sequence>
<dbReference type="AlphaFoldDB" id="A0A3Q9VBA7"/>
<keyword evidence="3" id="KW-1185">Reference proteome</keyword>
<proteinExistence type="predicted"/>
<keyword evidence="1" id="KW-0472">Membrane</keyword>